<dbReference type="SFLD" id="SFLDG01082">
    <property type="entry name" value="B12-binding_domain_containing"/>
    <property type="match status" value="1"/>
</dbReference>
<evidence type="ECO:0000313" key="3">
    <source>
        <dbReference type="EMBL" id="CAB4710297.1"/>
    </source>
</evidence>
<dbReference type="EMBL" id="CAEZZP010000061">
    <property type="protein sequence ID" value="CAB4774864.1"/>
    <property type="molecule type" value="Genomic_DNA"/>
</dbReference>
<dbReference type="SFLD" id="SFLDG01065">
    <property type="entry name" value="anaerobic_coproporphyrinogen-I"/>
    <property type="match status" value="1"/>
</dbReference>
<dbReference type="EMBL" id="CAFBPS010000040">
    <property type="protein sequence ID" value="CAB5027982.1"/>
    <property type="molecule type" value="Genomic_DNA"/>
</dbReference>
<dbReference type="CDD" id="cd01335">
    <property type="entry name" value="Radical_SAM"/>
    <property type="match status" value="1"/>
</dbReference>
<dbReference type="AlphaFoldDB" id="A0A6J6QG81"/>
<sequence length="361" mass="39626">MRATADNPGYGAYVHIPFCRHRCDYCAFATFTDRDHIIDKYLDSLATEISRAVGQGMPTATSIFVGGGTPTRVPADALIKVLSHIPTTSDAEITIECNPDDITAEMLHIFRDGGVNRLSFGVQSMQSHVLLSLGRTHNPANVERSVELARQAGFTDINLDIIYGVHGESVDDWAATVSSVLQLEPTHISAYGLTVEGGTPLADDPSRHPDDDVQAEMYEVVDDLLTAAGMENYEVSNWSLSGRECQHNRLYWFQGNYAGFGSAAHAHHDGRRSWNVRTPDRFIELIDSVQSAESSSEILESDAQRIEGLQLALRMREGVSADSFSASDLELMSELVLVNNGQVTLTRSGRLMANEVALRLR</sequence>
<proteinExistence type="inferred from homology"/>
<dbReference type="SUPFAM" id="SSF102114">
    <property type="entry name" value="Radical SAM enzymes"/>
    <property type="match status" value="1"/>
</dbReference>
<organism evidence="3">
    <name type="scientific">freshwater metagenome</name>
    <dbReference type="NCBI Taxonomy" id="449393"/>
    <lineage>
        <taxon>unclassified sequences</taxon>
        <taxon>metagenomes</taxon>
        <taxon>ecological metagenomes</taxon>
    </lineage>
</organism>
<dbReference type="Gene3D" id="3.80.30.20">
    <property type="entry name" value="tm_1862 like domain"/>
    <property type="match status" value="1"/>
</dbReference>
<evidence type="ECO:0000256" key="1">
    <source>
        <dbReference type="ARBA" id="ARBA00006100"/>
    </source>
</evidence>
<evidence type="ECO:0000313" key="5">
    <source>
        <dbReference type="EMBL" id="CAB4797321.1"/>
    </source>
</evidence>
<dbReference type="Pfam" id="PF04055">
    <property type="entry name" value="Radical_SAM"/>
    <property type="match status" value="1"/>
</dbReference>
<evidence type="ECO:0000313" key="4">
    <source>
        <dbReference type="EMBL" id="CAB4774864.1"/>
    </source>
</evidence>
<protein>
    <submittedName>
        <fullName evidence="3">Unannotated protein</fullName>
    </submittedName>
</protein>
<reference evidence="3" key="1">
    <citation type="submission" date="2020-05" db="EMBL/GenBank/DDBJ databases">
        <authorList>
            <person name="Chiriac C."/>
            <person name="Salcher M."/>
            <person name="Ghai R."/>
            <person name="Kavagutti S V."/>
        </authorList>
    </citation>
    <scope>NUCLEOTIDE SEQUENCE</scope>
</reference>
<dbReference type="SFLD" id="SFLDS00029">
    <property type="entry name" value="Radical_SAM"/>
    <property type="match status" value="1"/>
</dbReference>
<dbReference type="EMBL" id="CAFBMF010000029">
    <property type="protein sequence ID" value="CAB4895376.1"/>
    <property type="molecule type" value="Genomic_DNA"/>
</dbReference>
<evidence type="ECO:0000313" key="7">
    <source>
        <dbReference type="EMBL" id="CAB4895376.1"/>
    </source>
</evidence>
<dbReference type="PANTHER" id="PTHR13932:SF5">
    <property type="entry name" value="RADICAL S-ADENOSYL METHIONINE DOMAIN-CONTAINING PROTEIN 1, MITOCHONDRIAL"/>
    <property type="match status" value="1"/>
</dbReference>
<evidence type="ECO:0000259" key="2">
    <source>
        <dbReference type="PROSITE" id="PS51918"/>
    </source>
</evidence>
<dbReference type="PANTHER" id="PTHR13932">
    <property type="entry name" value="COPROPORPHYRINIGEN III OXIDASE"/>
    <property type="match status" value="1"/>
</dbReference>
<comment type="similarity">
    <text evidence="1">Belongs to the anaerobic coproporphyrinogen-III oxidase family. HemW subfamily.</text>
</comment>
<gene>
    <name evidence="3" type="ORF">UFOPK2658_00362</name>
    <name evidence="4" type="ORF">UFOPK2880_01041</name>
    <name evidence="5" type="ORF">UFOPK3004_00445</name>
    <name evidence="6" type="ORF">UFOPK3304_00542</name>
    <name evidence="7" type="ORF">UFOPK3494_00641</name>
    <name evidence="8" type="ORF">UFOPK4134_00714</name>
</gene>
<dbReference type="EMBL" id="CAEZYH010000007">
    <property type="protein sequence ID" value="CAB4710297.1"/>
    <property type="molecule type" value="Genomic_DNA"/>
</dbReference>
<dbReference type="SFLD" id="SFLDF00562">
    <property type="entry name" value="HemN-like__clustered_with_heat"/>
    <property type="match status" value="1"/>
</dbReference>
<name>A0A6J6QG81_9ZZZZ</name>
<dbReference type="PROSITE" id="PS51918">
    <property type="entry name" value="RADICAL_SAM"/>
    <property type="match status" value="1"/>
</dbReference>
<feature type="domain" description="Radical SAM core" evidence="2">
    <location>
        <begin position="4"/>
        <end position="231"/>
    </location>
</feature>
<dbReference type="InterPro" id="IPR007197">
    <property type="entry name" value="rSAM"/>
</dbReference>
<dbReference type="InterPro" id="IPR004559">
    <property type="entry name" value="HemW-like"/>
</dbReference>
<dbReference type="EMBL" id="CAFAAL010000023">
    <property type="protein sequence ID" value="CAB4797321.1"/>
    <property type="molecule type" value="Genomic_DNA"/>
</dbReference>
<evidence type="ECO:0000313" key="6">
    <source>
        <dbReference type="EMBL" id="CAB4862634.1"/>
    </source>
</evidence>
<dbReference type="InterPro" id="IPR023404">
    <property type="entry name" value="rSAM_horseshoe"/>
</dbReference>
<dbReference type="EMBL" id="CAFBLJ010000019">
    <property type="protein sequence ID" value="CAB4862634.1"/>
    <property type="molecule type" value="Genomic_DNA"/>
</dbReference>
<dbReference type="InterPro" id="IPR006638">
    <property type="entry name" value="Elp3/MiaA/NifB-like_rSAM"/>
</dbReference>
<dbReference type="NCBIfam" id="TIGR00539">
    <property type="entry name" value="hemN_rel"/>
    <property type="match status" value="1"/>
</dbReference>
<dbReference type="InterPro" id="IPR058240">
    <property type="entry name" value="rSAM_sf"/>
</dbReference>
<dbReference type="GO" id="GO:0051539">
    <property type="term" value="F:4 iron, 4 sulfur cluster binding"/>
    <property type="evidence" value="ECO:0007669"/>
    <property type="project" value="InterPro"/>
</dbReference>
<dbReference type="InterPro" id="IPR034505">
    <property type="entry name" value="Coproporphyrinogen-III_oxidase"/>
</dbReference>
<dbReference type="GO" id="GO:0005737">
    <property type="term" value="C:cytoplasm"/>
    <property type="evidence" value="ECO:0007669"/>
    <property type="project" value="InterPro"/>
</dbReference>
<dbReference type="GO" id="GO:0004109">
    <property type="term" value="F:coproporphyrinogen oxidase activity"/>
    <property type="evidence" value="ECO:0007669"/>
    <property type="project" value="InterPro"/>
</dbReference>
<evidence type="ECO:0000313" key="8">
    <source>
        <dbReference type="EMBL" id="CAB5027982.1"/>
    </source>
</evidence>
<dbReference type="GO" id="GO:0006779">
    <property type="term" value="P:porphyrin-containing compound biosynthetic process"/>
    <property type="evidence" value="ECO:0007669"/>
    <property type="project" value="InterPro"/>
</dbReference>
<dbReference type="SMART" id="SM00729">
    <property type="entry name" value="Elp3"/>
    <property type="match status" value="1"/>
</dbReference>
<accession>A0A6J6QG81</accession>